<keyword evidence="1" id="KW-0812">Transmembrane</keyword>
<accession>A0ABU9XTI5</accession>
<protein>
    <submittedName>
        <fullName evidence="2">Uncharacterized protein</fullName>
    </submittedName>
</protein>
<feature type="transmembrane region" description="Helical" evidence="1">
    <location>
        <begin position="118"/>
        <end position="137"/>
    </location>
</feature>
<name>A0ABU9XTI5_9SPHN</name>
<dbReference type="Proteomes" id="UP001404104">
    <property type="component" value="Unassembled WGS sequence"/>
</dbReference>
<organism evidence="2 3">
    <name type="scientific">Sphingomonas qilianensis</name>
    <dbReference type="NCBI Taxonomy" id="1736690"/>
    <lineage>
        <taxon>Bacteria</taxon>
        <taxon>Pseudomonadati</taxon>
        <taxon>Pseudomonadota</taxon>
        <taxon>Alphaproteobacteria</taxon>
        <taxon>Sphingomonadales</taxon>
        <taxon>Sphingomonadaceae</taxon>
        <taxon>Sphingomonas</taxon>
    </lineage>
</organism>
<evidence type="ECO:0000313" key="3">
    <source>
        <dbReference type="Proteomes" id="UP001404104"/>
    </source>
</evidence>
<keyword evidence="1" id="KW-0472">Membrane</keyword>
<sequence length="214" mass="22519">MRGIAVRPRYRNAATSIIRKATHSREGTETAVRSRRAARRAPARILAAFDRRYAVGALRQSGEAIVCAGGGAAGKRRTECIGSKTRAPADPRSAARIANPLVAILLVAASIAGATGDLASFVMIVSVILVSTMRWTGASDRTARNWMSGAAGPSGYHLICLARESNAVLAAMLALSGRPELALSTDVQAVEVALAKAMGSLEVLKRQQASRPMR</sequence>
<evidence type="ECO:0000313" key="2">
    <source>
        <dbReference type="EMBL" id="MEN2786101.1"/>
    </source>
</evidence>
<evidence type="ECO:0000256" key="1">
    <source>
        <dbReference type="SAM" id="Phobius"/>
    </source>
</evidence>
<reference evidence="2 3" key="1">
    <citation type="submission" date="2024-05" db="EMBL/GenBank/DDBJ databases">
        <authorList>
            <person name="Liu Q."/>
            <person name="Xin Y.-H."/>
        </authorList>
    </citation>
    <scope>NUCLEOTIDE SEQUENCE [LARGE SCALE GENOMIC DNA]</scope>
    <source>
        <strain evidence="2 3">CGMCC 1.15349</strain>
    </source>
</reference>
<comment type="caution">
    <text evidence="2">The sequence shown here is derived from an EMBL/GenBank/DDBJ whole genome shotgun (WGS) entry which is preliminary data.</text>
</comment>
<gene>
    <name evidence="2" type="ORF">ABC969_06655</name>
</gene>
<keyword evidence="1" id="KW-1133">Transmembrane helix</keyword>
<dbReference type="RefSeq" id="WP_345863905.1">
    <property type="nucleotide sequence ID" value="NZ_JBDIMF010000002.1"/>
</dbReference>
<feature type="transmembrane region" description="Helical" evidence="1">
    <location>
        <begin position="94"/>
        <end position="112"/>
    </location>
</feature>
<proteinExistence type="predicted"/>
<keyword evidence="3" id="KW-1185">Reference proteome</keyword>
<dbReference type="EMBL" id="JBDIMF010000002">
    <property type="protein sequence ID" value="MEN2786101.1"/>
    <property type="molecule type" value="Genomic_DNA"/>
</dbReference>